<dbReference type="EMBL" id="ABXJ01000015">
    <property type="protein sequence ID" value="EEA91482.1"/>
    <property type="molecule type" value="Genomic_DNA"/>
</dbReference>
<keyword evidence="2" id="KW-1185">Reference proteome</keyword>
<evidence type="ECO:0000313" key="2">
    <source>
        <dbReference type="Proteomes" id="UP000003560"/>
    </source>
</evidence>
<reference evidence="1 2" key="2">
    <citation type="submission" date="2008-10" db="EMBL/GenBank/DDBJ databases">
        <authorList>
            <person name="Fulton L."/>
            <person name="Clifton S."/>
            <person name="Fulton B."/>
            <person name="Xu J."/>
            <person name="Minx P."/>
            <person name="Pepin K.H."/>
            <person name="Johnson M."/>
            <person name="Thiruvilangam P."/>
            <person name="Bhonagiri V."/>
            <person name="Nash W.E."/>
            <person name="Mardis E.R."/>
            <person name="Wilson R.K."/>
        </authorList>
    </citation>
    <scope>NUCLEOTIDE SEQUENCE [LARGE SCALE GENOMIC DNA]</scope>
    <source>
        <strain evidence="1 2">DSM 13279</strain>
    </source>
</reference>
<name>B6G8C2_9ACTN</name>
<sequence>MGLLDPTTCPRSSNQHANLERSYRNLLSALNMAPMQHHTA</sequence>
<dbReference type="Proteomes" id="UP000003560">
    <property type="component" value="Unassembled WGS sequence"/>
</dbReference>
<dbReference type="HOGENOM" id="CLU_3288011_0_0_11"/>
<accession>B6G8C2</accession>
<protein>
    <submittedName>
        <fullName evidence="1">Uncharacterized protein</fullName>
    </submittedName>
</protein>
<gene>
    <name evidence="1" type="ORF">COLSTE_00312</name>
</gene>
<reference evidence="1 2" key="1">
    <citation type="submission" date="2008-10" db="EMBL/GenBank/DDBJ databases">
        <title>Draft genome sequence of Collinsella stercoris (DSM 13279).</title>
        <authorList>
            <person name="Sudarsanam P."/>
            <person name="Ley R."/>
            <person name="Guruge J."/>
            <person name="Turnbaugh P.J."/>
            <person name="Mahowald M."/>
            <person name="Liep D."/>
            <person name="Gordon J."/>
        </authorList>
    </citation>
    <scope>NUCLEOTIDE SEQUENCE [LARGE SCALE GENOMIC DNA]</scope>
    <source>
        <strain evidence="1 2">DSM 13279</strain>
    </source>
</reference>
<evidence type="ECO:0000313" key="1">
    <source>
        <dbReference type="EMBL" id="EEA91482.1"/>
    </source>
</evidence>
<comment type="caution">
    <text evidence="1">The sequence shown here is derived from an EMBL/GenBank/DDBJ whole genome shotgun (WGS) entry which is preliminary data.</text>
</comment>
<proteinExistence type="predicted"/>
<dbReference type="AlphaFoldDB" id="B6G8C2"/>
<organism evidence="1 2">
    <name type="scientific">Collinsella stercoris DSM 13279</name>
    <dbReference type="NCBI Taxonomy" id="445975"/>
    <lineage>
        <taxon>Bacteria</taxon>
        <taxon>Bacillati</taxon>
        <taxon>Actinomycetota</taxon>
        <taxon>Coriobacteriia</taxon>
        <taxon>Coriobacteriales</taxon>
        <taxon>Coriobacteriaceae</taxon>
        <taxon>Collinsella</taxon>
    </lineage>
</organism>
<dbReference type="STRING" id="445975.COLSTE_00312"/>